<dbReference type="InterPro" id="IPR004843">
    <property type="entry name" value="Calcineurin-like_PHP"/>
</dbReference>
<feature type="region of interest" description="Disordered" evidence="1">
    <location>
        <begin position="320"/>
        <end position="354"/>
    </location>
</feature>
<dbReference type="InterPro" id="IPR029052">
    <property type="entry name" value="Metallo-depent_PP-like"/>
</dbReference>
<keyword evidence="4" id="KW-1185">Reference proteome</keyword>
<proteinExistence type="predicted"/>
<name>A0A6G1KYS9_9PEZI</name>
<dbReference type="OrthoDB" id="630188at2759"/>
<dbReference type="PANTHER" id="PTHR12905">
    <property type="entry name" value="METALLOPHOSPHOESTERASE"/>
    <property type="match status" value="1"/>
</dbReference>
<evidence type="ECO:0000256" key="1">
    <source>
        <dbReference type="SAM" id="MobiDB-lite"/>
    </source>
</evidence>
<dbReference type="GO" id="GO:0016787">
    <property type="term" value="F:hydrolase activity"/>
    <property type="evidence" value="ECO:0007669"/>
    <property type="project" value="InterPro"/>
</dbReference>
<dbReference type="AlphaFoldDB" id="A0A6G1KYS9"/>
<sequence length="354" mass="39867">MDNTVATRFLILSDTHGDDIRLPSGQIYDVAIHCGDLTEESKLAEFKASIELLCTINAPLKLVIGGNHDFTLDTTMFKKKLDEHSPPLEDELVRREYGDFGHARALFYGDDARENGIVFLDEGTHQFELQNGAILSIYASPFTPFKSDWGFQYDPAEGHEFDIREDVDVVVTHGPPKGIMDYTDARRRAGCADLFSAIYRSRPQMHCFGHIHEGWGAKKVRWRLEVPEDDQTHFTAIDNDKSAVLENLAGLQPRKFDKPERREEKATKAKEYEDRRYCLAAETVESGAETLFVNAAMQGTNDHPMQLPWLVQLQLPRSCSSTSTLGSSTTTKRKRCLEEEGASKKIKGEQPTPA</sequence>
<evidence type="ECO:0000313" key="3">
    <source>
        <dbReference type="EMBL" id="KAF2765318.1"/>
    </source>
</evidence>
<feature type="domain" description="Calcineurin-like phosphoesterase" evidence="2">
    <location>
        <begin position="8"/>
        <end position="213"/>
    </location>
</feature>
<evidence type="ECO:0000259" key="2">
    <source>
        <dbReference type="Pfam" id="PF00149"/>
    </source>
</evidence>
<accession>A0A6G1KYS9</accession>
<dbReference type="CDD" id="cd07379">
    <property type="entry name" value="MPP_239FB"/>
    <property type="match status" value="1"/>
</dbReference>
<protein>
    <submittedName>
        <fullName evidence="3">Ser/Thr protein phosphatase family protein</fullName>
    </submittedName>
</protein>
<gene>
    <name evidence="3" type="ORF">EJ03DRAFT_210614</name>
</gene>
<dbReference type="EMBL" id="ML995895">
    <property type="protein sequence ID" value="KAF2765318.1"/>
    <property type="molecule type" value="Genomic_DNA"/>
</dbReference>
<reference evidence="3" key="1">
    <citation type="journal article" date="2020" name="Stud. Mycol.">
        <title>101 Dothideomycetes genomes: a test case for predicting lifestyles and emergence of pathogens.</title>
        <authorList>
            <person name="Haridas S."/>
            <person name="Albert R."/>
            <person name="Binder M."/>
            <person name="Bloem J."/>
            <person name="Labutti K."/>
            <person name="Salamov A."/>
            <person name="Andreopoulos B."/>
            <person name="Baker S."/>
            <person name="Barry K."/>
            <person name="Bills G."/>
            <person name="Bluhm B."/>
            <person name="Cannon C."/>
            <person name="Castanera R."/>
            <person name="Culley D."/>
            <person name="Daum C."/>
            <person name="Ezra D."/>
            <person name="Gonzalez J."/>
            <person name="Henrissat B."/>
            <person name="Kuo A."/>
            <person name="Liang C."/>
            <person name="Lipzen A."/>
            <person name="Lutzoni F."/>
            <person name="Magnuson J."/>
            <person name="Mondo S."/>
            <person name="Nolan M."/>
            <person name="Ohm R."/>
            <person name="Pangilinan J."/>
            <person name="Park H.-J."/>
            <person name="Ramirez L."/>
            <person name="Alfaro M."/>
            <person name="Sun H."/>
            <person name="Tritt A."/>
            <person name="Yoshinaga Y."/>
            <person name="Zwiers L.-H."/>
            <person name="Turgeon B."/>
            <person name="Goodwin S."/>
            <person name="Spatafora J."/>
            <person name="Crous P."/>
            <person name="Grigoriev I."/>
        </authorList>
    </citation>
    <scope>NUCLEOTIDE SEQUENCE</scope>
    <source>
        <strain evidence="3">CBS 116005</strain>
    </source>
</reference>
<feature type="compositionally biased region" description="Low complexity" evidence="1">
    <location>
        <begin position="320"/>
        <end position="330"/>
    </location>
</feature>
<dbReference type="InterPro" id="IPR051693">
    <property type="entry name" value="UPF0046_metallophosphoest"/>
</dbReference>
<evidence type="ECO:0000313" key="4">
    <source>
        <dbReference type="Proteomes" id="UP000799436"/>
    </source>
</evidence>
<dbReference type="PANTHER" id="PTHR12905:SF0">
    <property type="entry name" value="CALCINEURIN-LIKE PHOSPHOESTERASE DOMAIN-CONTAINING PROTEIN"/>
    <property type="match status" value="1"/>
</dbReference>
<feature type="compositionally biased region" description="Basic and acidic residues" evidence="1">
    <location>
        <begin position="336"/>
        <end position="348"/>
    </location>
</feature>
<dbReference type="SUPFAM" id="SSF56300">
    <property type="entry name" value="Metallo-dependent phosphatases"/>
    <property type="match status" value="1"/>
</dbReference>
<organism evidence="3 4">
    <name type="scientific">Teratosphaeria nubilosa</name>
    <dbReference type="NCBI Taxonomy" id="161662"/>
    <lineage>
        <taxon>Eukaryota</taxon>
        <taxon>Fungi</taxon>
        <taxon>Dikarya</taxon>
        <taxon>Ascomycota</taxon>
        <taxon>Pezizomycotina</taxon>
        <taxon>Dothideomycetes</taxon>
        <taxon>Dothideomycetidae</taxon>
        <taxon>Mycosphaerellales</taxon>
        <taxon>Teratosphaeriaceae</taxon>
        <taxon>Teratosphaeria</taxon>
    </lineage>
</organism>
<dbReference type="Pfam" id="PF00149">
    <property type="entry name" value="Metallophos"/>
    <property type="match status" value="1"/>
</dbReference>
<dbReference type="Proteomes" id="UP000799436">
    <property type="component" value="Unassembled WGS sequence"/>
</dbReference>
<dbReference type="Gene3D" id="3.60.21.10">
    <property type="match status" value="1"/>
</dbReference>